<comment type="caution">
    <text evidence="2">The sequence shown here is derived from an EMBL/GenBank/DDBJ whole genome shotgun (WGS) entry which is preliminary data.</text>
</comment>
<dbReference type="EMBL" id="JACHFD010000025">
    <property type="protein sequence ID" value="MBB5353396.1"/>
    <property type="molecule type" value="Genomic_DNA"/>
</dbReference>
<feature type="domain" description="Transposase IS66 central" evidence="1">
    <location>
        <begin position="5"/>
        <end position="162"/>
    </location>
</feature>
<keyword evidence="3" id="KW-1185">Reference proteome</keyword>
<sequence>MPTINYEDHLPHHRQTKRFKRRDGIDLGRQTLNGWTHATLGHLAPLGSAMRAEVLLADELQIDETPMNDLDPGHGATREGRLWVYRDIGGGTCYFDWHPGRGAGCLLAFLGHDPETNTIAWRGTFHTDGYGVYDAVTGAHGLRHASCLAHIRHKFVELGDTAPGVTLPVLLHI</sequence>
<accession>A0A840V8L4</accession>
<dbReference type="AlphaFoldDB" id="A0A840V8L4"/>
<evidence type="ECO:0000259" key="1">
    <source>
        <dbReference type="Pfam" id="PF03050"/>
    </source>
</evidence>
<proteinExistence type="predicted"/>
<dbReference type="Pfam" id="PF03050">
    <property type="entry name" value="DDE_Tnp_IS66"/>
    <property type="match status" value="1"/>
</dbReference>
<dbReference type="PANTHER" id="PTHR33678">
    <property type="entry name" value="BLL1576 PROTEIN"/>
    <property type="match status" value="1"/>
</dbReference>
<dbReference type="InterPro" id="IPR052344">
    <property type="entry name" value="Transposase-related"/>
</dbReference>
<protein>
    <recommendedName>
        <fullName evidence="1">Transposase IS66 central domain-containing protein</fullName>
    </recommendedName>
</protein>
<name>A0A840V8L4_9BACT</name>
<evidence type="ECO:0000313" key="2">
    <source>
        <dbReference type="EMBL" id="MBB5353396.1"/>
    </source>
</evidence>
<dbReference type="InterPro" id="IPR004291">
    <property type="entry name" value="Transposase_IS66_central"/>
</dbReference>
<organism evidence="2 3">
    <name type="scientific">Haloferula luteola</name>
    <dbReference type="NCBI Taxonomy" id="595692"/>
    <lineage>
        <taxon>Bacteria</taxon>
        <taxon>Pseudomonadati</taxon>
        <taxon>Verrucomicrobiota</taxon>
        <taxon>Verrucomicrobiia</taxon>
        <taxon>Verrucomicrobiales</taxon>
        <taxon>Verrucomicrobiaceae</taxon>
        <taxon>Haloferula</taxon>
    </lineage>
</organism>
<dbReference type="Proteomes" id="UP000557717">
    <property type="component" value="Unassembled WGS sequence"/>
</dbReference>
<gene>
    <name evidence="2" type="ORF">HNR46_003653</name>
</gene>
<reference evidence="2 3" key="1">
    <citation type="submission" date="2020-08" db="EMBL/GenBank/DDBJ databases">
        <title>Genomic Encyclopedia of Type Strains, Phase IV (KMG-IV): sequencing the most valuable type-strain genomes for metagenomic binning, comparative biology and taxonomic classification.</title>
        <authorList>
            <person name="Goeker M."/>
        </authorList>
    </citation>
    <scope>NUCLEOTIDE SEQUENCE [LARGE SCALE GENOMIC DNA]</scope>
    <source>
        <strain evidence="2 3">YC6886</strain>
    </source>
</reference>
<evidence type="ECO:0000313" key="3">
    <source>
        <dbReference type="Proteomes" id="UP000557717"/>
    </source>
</evidence>